<evidence type="ECO:0000313" key="1">
    <source>
        <dbReference type="EMBL" id="OIR13076.1"/>
    </source>
</evidence>
<sequence length="214" mass="24111">MKKLFITSAILVMSILAIAQKQYIPPTYSSNDRSNGGKDFNKDNIFLGGSLALGFGSYSFNVGGTPEIGYTFNDWFDAGISFNLNYQSVRADPYYNNNVRQRSFNYGGGPFFRVYPLKQFFIQGQFEENWVKYNFADMNQGGASSSLTTQASSFLAGIGYTQRIVGQGSFYTLIMMDLMTDPYSPYRLMNSNNSSYAVPVIRAGFNFYLHSKKR</sequence>
<name>A0A1J5TH86_9ZZZZ</name>
<evidence type="ECO:0008006" key="2">
    <source>
        <dbReference type="Google" id="ProtNLM"/>
    </source>
</evidence>
<dbReference type="EMBL" id="MLJW01000015">
    <property type="protein sequence ID" value="OIR13076.1"/>
    <property type="molecule type" value="Genomic_DNA"/>
</dbReference>
<dbReference type="AlphaFoldDB" id="A0A1J5TH86"/>
<protein>
    <recommendedName>
        <fullName evidence="2">Outer membrane protein beta-barrel domain-containing protein</fullName>
    </recommendedName>
</protein>
<proteinExistence type="predicted"/>
<reference evidence="1" key="1">
    <citation type="submission" date="2016-10" db="EMBL/GenBank/DDBJ databases">
        <title>Sequence of Gallionella enrichment culture.</title>
        <authorList>
            <person name="Poehlein A."/>
            <person name="Muehling M."/>
            <person name="Daniel R."/>
        </authorList>
    </citation>
    <scope>NUCLEOTIDE SEQUENCE</scope>
</reference>
<accession>A0A1J5TH86</accession>
<gene>
    <name evidence="1" type="ORF">GALL_54600</name>
</gene>
<organism evidence="1">
    <name type="scientific">mine drainage metagenome</name>
    <dbReference type="NCBI Taxonomy" id="410659"/>
    <lineage>
        <taxon>unclassified sequences</taxon>
        <taxon>metagenomes</taxon>
        <taxon>ecological metagenomes</taxon>
    </lineage>
</organism>
<comment type="caution">
    <text evidence="1">The sequence shown here is derived from an EMBL/GenBank/DDBJ whole genome shotgun (WGS) entry which is preliminary data.</text>
</comment>